<dbReference type="CDD" id="cd22231">
    <property type="entry name" value="RHH_NikR_HicB-like"/>
    <property type="match status" value="1"/>
</dbReference>
<dbReference type="Pfam" id="PF03693">
    <property type="entry name" value="ParD_antitoxin"/>
    <property type="match status" value="1"/>
</dbReference>
<evidence type="ECO:0000313" key="6">
    <source>
        <dbReference type="EMBL" id="MDQ1107817.1"/>
    </source>
</evidence>
<evidence type="ECO:0000256" key="1">
    <source>
        <dbReference type="ARBA" id="ARBA00008580"/>
    </source>
</evidence>
<comment type="caution">
    <text evidence="6">The sequence shown here is derived from an EMBL/GenBank/DDBJ whole genome shotgun (WGS) entry which is preliminary data.</text>
</comment>
<accession>A0AAP5AFA9</accession>
<dbReference type="Gene3D" id="6.10.10.120">
    <property type="entry name" value="Antitoxin ParD1-like"/>
    <property type="match status" value="1"/>
</dbReference>
<protein>
    <recommendedName>
        <fullName evidence="2">Antitoxin ParD</fullName>
    </recommendedName>
</protein>
<evidence type="ECO:0000256" key="5">
    <source>
        <dbReference type="SAM" id="MobiDB-lite"/>
    </source>
</evidence>
<reference evidence="6" key="1">
    <citation type="submission" date="2023-07" db="EMBL/GenBank/DDBJ databases">
        <title>Functional and genomic diversity of the sorghum phyllosphere microbiome.</title>
        <authorList>
            <person name="Shade A."/>
        </authorList>
    </citation>
    <scope>NUCLEOTIDE SEQUENCE</scope>
    <source>
        <strain evidence="6">SORGH_AS_0457</strain>
    </source>
</reference>
<dbReference type="PANTHER" id="PTHR36582:SF2">
    <property type="entry name" value="ANTITOXIN PARD"/>
    <property type="match status" value="1"/>
</dbReference>
<keyword evidence="3" id="KW-1277">Toxin-antitoxin system</keyword>
<comment type="similarity">
    <text evidence="1">Belongs to the ParD antitoxin family.</text>
</comment>
<dbReference type="Proteomes" id="UP001226084">
    <property type="component" value="Unassembled WGS sequence"/>
</dbReference>
<feature type="compositionally biased region" description="Basic and acidic residues" evidence="5">
    <location>
        <begin position="68"/>
        <end position="82"/>
    </location>
</feature>
<dbReference type="InterPro" id="IPR038296">
    <property type="entry name" value="ParD_sf"/>
</dbReference>
<organism evidence="6 7">
    <name type="scientific">Stenotrophomonas rhizophila</name>
    <dbReference type="NCBI Taxonomy" id="216778"/>
    <lineage>
        <taxon>Bacteria</taxon>
        <taxon>Pseudomonadati</taxon>
        <taxon>Pseudomonadota</taxon>
        <taxon>Gammaproteobacteria</taxon>
        <taxon>Lysobacterales</taxon>
        <taxon>Lysobacteraceae</taxon>
        <taxon>Stenotrophomonas</taxon>
    </lineage>
</organism>
<dbReference type="GO" id="GO:0006355">
    <property type="term" value="P:regulation of DNA-templated transcription"/>
    <property type="evidence" value="ECO:0007669"/>
    <property type="project" value="InterPro"/>
</dbReference>
<dbReference type="SUPFAM" id="SSF47598">
    <property type="entry name" value="Ribbon-helix-helix"/>
    <property type="match status" value="1"/>
</dbReference>
<evidence type="ECO:0000256" key="4">
    <source>
        <dbReference type="ARBA" id="ARBA00037106"/>
    </source>
</evidence>
<dbReference type="InterPro" id="IPR022789">
    <property type="entry name" value="ParD"/>
</dbReference>
<proteinExistence type="inferred from homology"/>
<dbReference type="AlphaFoldDB" id="A0AAP5AFA9"/>
<gene>
    <name evidence="6" type="ORF">QE424_000976</name>
</gene>
<dbReference type="RefSeq" id="WP_307106563.1">
    <property type="nucleotide sequence ID" value="NZ_JAUTAS010000001.1"/>
</dbReference>
<evidence type="ECO:0000256" key="3">
    <source>
        <dbReference type="ARBA" id="ARBA00022649"/>
    </source>
</evidence>
<evidence type="ECO:0000256" key="2">
    <source>
        <dbReference type="ARBA" id="ARBA00017940"/>
    </source>
</evidence>
<dbReference type="NCBIfam" id="TIGR02606">
    <property type="entry name" value="antidote_CC2985"/>
    <property type="match status" value="1"/>
</dbReference>
<sequence length="82" mass="9279">MATMNISLSDPLKQFVDEEVSEGGYSSTSDYVRDLIRQRQRSKSQDLLRKLVAEGLASGTAEPLEADQFNRMRERAKERSGK</sequence>
<name>A0AAP5AFA9_9GAMM</name>
<dbReference type="PANTHER" id="PTHR36582">
    <property type="entry name" value="ANTITOXIN PARD"/>
    <property type="match status" value="1"/>
</dbReference>
<comment type="function">
    <text evidence="4">Antitoxin component of a type II toxin-antitoxin (TA) system. Neutralizes the effect of toxin ParE.</text>
</comment>
<dbReference type="EMBL" id="JAUTAS010000001">
    <property type="protein sequence ID" value="MDQ1107817.1"/>
    <property type="molecule type" value="Genomic_DNA"/>
</dbReference>
<evidence type="ECO:0000313" key="7">
    <source>
        <dbReference type="Proteomes" id="UP001226084"/>
    </source>
</evidence>
<dbReference type="InterPro" id="IPR010985">
    <property type="entry name" value="Ribbon_hlx_hlx"/>
</dbReference>
<feature type="region of interest" description="Disordered" evidence="5">
    <location>
        <begin position="63"/>
        <end position="82"/>
    </location>
</feature>